<gene>
    <name evidence="4" type="ORF">V1I91_15950</name>
</gene>
<keyword evidence="1" id="KW-0175">Coiled coil</keyword>
<dbReference type="EMBL" id="JAZDDG010000007">
    <property type="protein sequence ID" value="MEE1977576.1"/>
    <property type="molecule type" value="Genomic_DNA"/>
</dbReference>
<evidence type="ECO:0000256" key="1">
    <source>
        <dbReference type="SAM" id="Coils"/>
    </source>
</evidence>
<evidence type="ECO:0000313" key="5">
    <source>
        <dbReference type="Proteomes" id="UP001356308"/>
    </source>
</evidence>
<feature type="chain" id="PRO_5046355322" description="Peptidase S74 domain-containing protein" evidence="3">
    <location>
        <begin position="21"/>
        <end position="1032"/>
    </location>
</feature>
<comment type="caution">
    <text evidence="4">The sequence shown here is derived from an EMBL/GenBank/DDBJ whole genome shotgun (WGS) entry which is preliminary data.</text>
</comment>
<accession>A0ABU7IXP5</accession>
<dbReference type="Proteomes" id="UP001356308">
    <property type="component" value="Unassembled WGS sequence"/>
</dbReference>
<organism evidence="4 5">
    <name type="scientific">Maribacter cobaltidurans</name>
    <dbReference type="NCBI Taxonomy" id="1178778"/>
    <lineage>
        <taxon>Bacteria</taxon>
        <taxon>Pseudomonadati</taxon>
        <taxon>Bacteroidota</taxon>
        <taxon>Flavobacteriia</taxon>
        <taxon>Flavobacteriales</taxon>
        <taxon>Flavobacteriaceae</taxon>
        <taxon>Maribacter</taxon>
    </lineage>
</organism>
<feature type="coiled-coil region" evidence="1">
    <location>
        <begin position="992"/>
        <end position="1026"/>
    </location>
</feature>
<reference evidence="4 5" key="1">
    <citation type="submission" date="2024-01" db="EMBL/GenBank/DDBJ databases">
        <title>Maribacter spp. originated from different algae showed divergent polysaccharides utilization ability.</title>
        <authorList>
            <person name="Wang H."/>
            <person name="Wu Y."/>
        </authorList>
    </citation>
    <scope>NUCLEOTIDE SEQUENCE [LARGE SCALE GENOMIC DNA]</scope>
    <source>
        <strain evidence="4 5">PR1</strain>
    </source>
</reference>
<keyword evidence="5" id="KW-1185">Reference proteome</keyword>
<feature type="signal peptide" evidence="3">
    <location>
        <begin position="1"/>
        <end position="20"/>
    </location>
</feature>
<evidence type="ECO:0000256" key="2">
    <source>
        <dbReference type="SAM" id="MobiDB-lite"/>
    </source>
</evidence>
<evidence type="ECO:0000256" key="3">
    <source>
        <dbReference type="SAM" id="SignalP"/>
    </source>
</evidence>
<evidence type="ECO:0000313" key="4">
    <source>
        <dbReference type="EMBL" id="MEE1977576.1"/>
    </source>
</evidence>
<evidence type="ECO:0008006" key="6">
    <source>
        <dbReference type="Google" id="ProtNLM"/>
    </source>
</evidence>
<feature type="region of interest" description="Disordered" evidence="2">
    <location>
        <begin position="144"/>
        <end position="171"/>
    </location>
</feature>
<keyword evidence="3" id="KW-0732">Signal</keyword>
<protein>
    <recommendedName>
        <fullName evidence="6">Peptidase S74 domain-containing protein</fullName>
    </recommendedName>
</protein>
<proteinExistence type="predicted"/>
<feature type="compositionally biased region" description="Basic and acidic residues" evidence="2">
    <location>
        <begin position="161"/>
        <end position="171"/>
    </location>
</feature>
<sequence length="1032" mass="107693">MKRLVLLSLFLSLGTTYTFGQIKIGDNPQTIDPASVLELESNSRVLVISKVTTAQMEAITPLPGGMVYNTDIECIHYYNGAQWINLCDAANITFSTNNIVNNPEAPTETIVITQEGSNYNFEIAPGNIRTVHIANSAVGPNQIANNSIGEDKLAPDSVGESELRDNTVGSDEIKDRSITSFDIAESDPNFVMATDENGIPIWKNQNELFDLTFNKADTTLTITPSTTPGGGSVNLGGLIGSDDQQLTLQNNILRLEDGGLDIDLNSFTTDTELNTALVLKEDNANKSDNVALGSSTTLYPTQNAVKVYVDNAVGGVGGTGDITSGDINITGGTDAAFNDVSLTIANNAINSTKIANATILAEDLNQMGASNGQILKWNGADWAPSADAGGTTYTEGAGLSLSPANQFSVNPLAGDVSGPTNATVIGANTVNSAKIANATILAEDLNQMGASNGQILKWNGADWAPSADAGGTTYTEGAGLSLSPANQFSVNPLAGDVSGPTNATVIGANTVNSAKIANATILAEDLNQMGALDGQILKWEDDVNNWIIADDRTDGTGISALTDGTILIGDATNIPQERTLIGDATIDNTGVLTIALDAVSSAEIALNTIVADDIATGAVTSDEILDDNVTPDKIQQGTDGQVLITNGTDVQWGSAPAGASVTGTTIDGDGTTGNALELADDAVTTIKILDDNVTPDKIQQGTDGQVLITNGTDVQWGSAPAGASVTGTTIDGDGTTGNALELADDAVTTIKILDDNVTPDKIQQGTDGQVLITNGTDVQWGNLTNPANTGAILFSDGNGGVNENVAQLNWDGNSLGIGVATPTAQLQVANQIRAGSFSGPDTGGSAALPTYRFNSTTKNDGMFQPDEDEIAFSAGGNEGLRILGSGNVGIGVTVPQENLHVAGNIRADGSFLSNDNAIGVPDYVFQKYFLGVSALNSDYQFQSLKEIESFIKKNNHLPGITSAAAAKKEGAWNLSKSNLQNLEKIEELFLHTIEQEKKIETLQQENQELSKELESLKSQVEEIKKMLAKENE</sequence>
<name>A0ABU7IXP5_9FLAO</name>
<dbReference type="RefSeq" id="WP_272652254.1">
    <property type="nucleotide sequence ID" value="NZ_JAZDDG010000007.1"/>
</dbReference>